<sequence length="66" mass="7736">MKGIIAKIESDKYTVLVSFHENGIEKNIMMRVLDYDVSKLRVGMDVEFNNNEKELYGRVICRVINR</sequence>
<keyword evidence="2" id="KW-1185">Reference proteome</keyword>
<organism evidence="1 2">
    <name type="scientific">Aeromonas bestiarum</name>
    <dbReference type="NCBI Taxonomy" id="105751"/>
    <lineage>
        <taxon>Bacteria</taxon>
        <taxon>Pseudomonadati</taxon>
        <taxon>Pseudomonadota</taxon>
        <taxon>Gammaproteobacteria</taxon>
        <taxon>Aeromonadales</taxon>
        <taxon>Aeromonadaceae</taxon>
        <taxon>Aeromonas</taxon>
    </lineage>
</organism>
<protein>
    <recommendedName>
        <fullName evidence="3">Translation initiation factor IF-1</fullName>
    </recommendedName>
</protein>
<evidence type="ECO:0000313" key="1">
    <source>
        <dbReference type="EMBL" id="MDM5073234.1"/>
    </source>
</evidence>
<evidence type="ECO:0000313" key="2">
    <source>
        <dbReference type="Proteomes" id="UP001168107"/>
    </source>
</evidence>
<proteinExistence type="predicted"/>
<dbReference type="Proteomes" id="UP001168107">
    <property type="component" value="Unassembled WGS sequence"/>
</dbReference>
<reference evidence="1" key="1">
    <citation type="submission" date="2024-05" db="EMBL/GenBank/DDBJ databases">
        <title>WGS of Aeromonas isolates.</title>
        <authorList>
            <person name="Lee H."/>
        </authorList>
    </citation>
    <scope>NUCLEOTIDE SEQUENCE</scope>
    <source>
        <strain evidence="1">SU58-3</strain>
    </source>
</reference>
<evidence type="ECO:0008006" key="3">
    <source>
        <dbReference type="Google" id="ProtNLM"/>
    </source>
</evidence>
<name>A0ABT7Q1P1_9GAMM</name>
<accession>A0ABT7Q1P1</accession>
<dbReference type="RefSeq" id="WP_241326127.1">
    <property type="nucleotide sequence ID" value="NZ_JAOPLL010000009.1"/>
</dbReference>
<comment type="caution">
    <text evidence="1">The sequence shown here is derived from an EMBL/GenBank/DDBJ whole genome shotgun (WGS) entry which is preliminary data.</text>
</comment>
<gene>
    <name evidence="1" type="ORF">OB935_15520</name>
</gene>
<dbReference type="EMBL" id="JAOPLL010000009">
    <property type="protein sequence ID" value="MDM5073234.1"/>
    <property type="molecule type" value="Genomic_DNA"/>
</dbReference>